<dbReference type="GO" id="GO:0005852">
    <property type="term" value="C:eukaryotic translation initiation factor 3 complex"/>
    <property type="evidence" value="ECO:0007669"/>
    <property type="project" value="UniProtKB-UniRule"/>
</dbReference>
<evidence type="ECO:0000313" key="8">
    <source>
        <dbReference type="Proteomes" id="UP000799779"/>
    </source>
</evidence>
<dbReference type="PANTHER" id="PTHR13242">
    <property type="entry name" value="EUKARYOTIC TRANSLATION INITIATION FACTOR 3"/>
    <property type="match status" value="1"/>
</dbReference>
<evidence type="ECO:0000256" key="2">
    <source>
        <dbReference type="ARBA" id="ARBA00022540"/>
    </source>
</evidence>
<dbReference type="GO" id="GO:0001732">
    <property type="term" value="P:formation of cytoplasmic translation initiation complex"/>
    <property type="evidence" value="ECO:0007669"/>
    <property type="project" value="UniProtKB-UniRule"/>
</dbReference>
<comment type="similarity">
    <text evidence="4">Belongs to the eIF-3 subunit L family.</text>
</comment>
<dbReference type="AlphaFoldDB" id="A0A6A5X0M5"/>
<reference evidence="7" key="1">
    <citation type="journal article" date="2020" name="Stud. Mycol.">
        <title>101 Dothideomycetes genomes: a test case for predicting lifestyles and emergence of pathogens.</title>
        <authorList>
            <person name="Haridas S."/>
            <person name="Albert R."/>
            <person name="Binder M."/>
            <person name="Bloem J."/>
            <person name="Labutti K."/>
            <person name="Salamov A."/>
            <person name="Andreopoulos B."/>
            <person name="Baker S."/>
            <person name="Barry K."/>
            <person name="Bills G."/>
            <person name="Bluhm B."/>
            <person name="Cannon C."/>
            <person name="Castanera R."/>
            <person name="Culley D."/>
            <person name="Daum C."/>
            <person name="Ezra D."/>
            <person name="Gonzalez J."/>
            <person name="Henrissat B."/>
            <person name="Kuo A."/>
            <person name="Liang C."/>
            <person name="Lipzen A."/>
            <person name="Lutzoni F."/>
            <person name="Magnuson J."/>
            <person name="Mondo S."/>
            <person name="Nolan M."/>
            <person name="Ohm R."/>
            <person name="Pangilinan J."/>
            <person name="Park H.-J."/>
            <person name="Ramirez L."/>
            <person name="Alfaro M."/>
            <person name="Sun H."/>
            <person name="Tritt A."/>
            <person name="Yoshinaga Y."/>
            <person name="Zwiers L.-H."/>
            <person name="Turgeon B."/>
            <person name="Goodwin S."/>
            <person name="Spatafora J."/>
            <person name="Crous P."/>
            <person name="Grigoriev I."/>
        </authorList>
    </citation>
    <scope>NUCLEOTIDE SEQUENCE</scope>
    <source>
        <strain evidence="7">CBS 123094</strain>
    </source>
</reference>
<dbReference type="GO" id="GO:0003743">
    <property type="term" value="F:translation initiation factor activity"/>
    <property type="evidence" value="ECO:0007669"/>
    <property type="project" value="UniProtKB-UniRule"/>
</dbReference>
<evidence type="ECO:0000256" key="4">
    <source>
        <dbReference type="HAMAP-Rule" id="MF_03011"/>
    </source>
</evidence>
<dbReference type="GO" id="GO:0033290">
    <property type="term" value="C:eukaryotic 48S preinitiation complex"/>
    <property type="evidence" value="ECO:0007669"/>
    <property type="project" value="UniProtKB-UniRule"/>
</dbReference>
<evidence type="ECO:0000256" key="5">
    <source>
        <dbReference type="SAM" id="MobiDB-lite"/>
    </source>
</evidence>
<dbReference type="InterPro" id="IPR019382">
    <property type="entry name" value="eIF3l"/>
</dbReference>
<feature type="region of interest" description="Disordered" evidence="5">
    <location>
        <begin position="1"/>
        <end position="26"/>
    </location>
</feature>
<proteinExistence type="inferred from homology"/>
<comment type="subunit">
    <text evidence="4">Component of the eukaryotic translation initiation factor 3 (eIF-3) complex.</text>
</comment>
<gene>
    <name evidence="7" type="ORF">P154DRAFT_517546</name>
</gene>
<protein>
    <recommendedName>
        <fullName evidence="4">Eukaryotic translation initiation factor 3 subunit L</fullName>
        <shortName evidence="4">eIF3l</shortName>
    </recommendedName>
</protein>
<sequence>MSLRDRYPNGEPPVRAPPDESDVEEEALVNDYREQVQYDPMEMASMGAGQDISAQLQAAATPLEFQATLETKFASYDNYCNLFHYILNSEGPVDLEVPNYFWAWDVIDEFIYQFNSFCSYRQKVALKGENGDEIQLLRENPNTWGCYSVLNVLYSLIQRSQISEQLAAMKRGEDGALYAGEYGGRPLYKMLGYFSVIGLLRVHCLLGDFSLALKTLDDIELNKKAQFARVMAAHFTTYYYVGFSYMMMRRYADAIRMFSHILVYVSRTKNFQKNAQYDSITKKNDQMYALIAICVAFNPTRLDDTIHTALREKYGEQFNRLQRGGPESLPLFEELFRTACPKFISPTPPDFDNPEINIDPVEHHLRIFMEEVKNNMMSPTVKSYLKLYTTMDLKKLAGFLEVDPEKLRCWLLVNKQRSRQLRWGEGGLLEGDIVNSSDLDYAMEGDLIHVSEAKIGRKLVDWYLRNLSRTY</sequence>
<dbReference type="HAMAP" id="MF_03011">
    <property type="entry name" value="eIF3l"/>
    <property type="match status" value="1"/>
</dbReference>
<keyword evidence="8" id="KW-1185">Reference proteome</keyword>
<comment type="subcellular location">
    <subcellularLocation>
        <location evidence="4">Cytoplasm</location>
    </subcellularLocation>
</comment>
<evidence type="ECO:0000256" key="3">
    <source>
        <dbReference type="ARBA" id="ARBA00022917"/>
    </source>
</evidence>
<dbReference type="GO" id="GO:0016282">
    <property type="term" value="C:eukaryotic 43S preinitiation complex"/>
    <property type="evidence" value="ECO:0007669"/>
    <property type="project" value="UniProtKB-UniRule"/>
</dbReference>
<keyword evidence="2 4" id="KW-0396">Initiation factor</keyword>
<dbReference type="EMBL" id="ML977558">
    <property type="protein sequence ID" value="KAF2007138.1"/>
    <property type="molecule type" value="Genomic_DNA"/>
</dbReference>
<evidence type="ECO:0000259" key="6">
    <source>
        <dbReference type="PROSITE" id="PS50250"/>
    </source>
</evidence>
<keyword evidence="3 4" id="KW-0648">Protein biosynthesis</keyword>
<evidence type="ECO:0000256" key="1">
    <source>
        <dbReference type="ARBA" id="ARBA00022490"/>
    </source>
</evidence>
<dbReference type="Pfam" id="PF10255">
    <property type="entry name" value="Paf67"/>
    <property type="match status" value="1"/>
</dbReference>
<name>A0A6A5X0M5_9PLEO</name>
<comment type="function">
    <text evidence="4">Component of the eukaryotic translation initiation factor 3 (eIF-3) complex, which is involved in protein synthesis of a specialized repertoire of mRNAs and, together with other initiation factors, stimulates binding of mRNA and methionyl-tRNAi to the 40S ribosome. The eIF-3 complex specifically targets and initiates translation of a subset of mRNAs involved in cell proliferation.</text>
</comment>
<keyword evidence="1 4" id="KW-0963">Cytoplasm</keyword>
<dbReference type="PANTHER" id="PTHR13242:SF0">
    <property type="entry name" value="EUKARYOTIC TRANSLATION INITIATION FACTOR 3 SUBUNIT L"/>
    <property type="match status" value="1"/>
</dbReference>
<dbReference type="PROSITE" id="PS50250">
    <property type="entry name" value="PCI"/>
    <property type="match status" value="1"/>
</dbReference>
<evidence type="ECO:0000313" key="7">
    <source>
        <dbReference type="EMBL" id="KAF2007138.1"/>
    </source>
</evidence>
<feature type="domain" description="PCI" evidence="6">
    <location>
        <begin position="253"/>
        <end position="447"/>
    </location>
</feature>
<accession>A0A6A5X0M5</accession>
<dbReference type="OrthoDB" id="15082at2759"/>
<dbReference type="Proteomes" id="UP000799779">
    <property type="component" value="Unassembled WGS sequence"/>
</dbReference>
<dbReference type="InterPro" id="IPR000717">
    <property type="entry name" value="PCI_dom"/>
</dbReference>
<organism evidence="7 8">
    <name type="scientific">Amniculicola lignicola CBS 123094</name>
    <dbReference type="NCBI Taxonomy" id="1392246"/>
    <lineage>
        <taxon>Eukaryota</taxon>
        <taxon>Fungi</taxon>
        <taxon>Dikarya</taxon>
        <taxon>Ascomycota</taxon>
        <taxon>Pezizomycotina</taxon>
        <taxon>Dothideomycetes</taxon>
        <taxon>Pleosporomycetidae</taxon>
        <taxon>Pleosporales</taxon>
        <taxon>Amniculicolaceae</taxon>
        <taxon>Amniculicola</taxon>
    </lineage>
</organism>